<reference evidence="1" key="1">
    <citation type="submission" date="2023-03" db="EMBL/GenBank/DDBJ databases">
        <title>Massive genome expansion in bonnet fungi (Mycena s.s.) driven by repeated elements and novel gene families across ecological guilds.</title>
        <authorList>
            <consortium name="Lawrence Berkeley National Laboratory"/>
            <person name="Harder C.B."/>
            <person name="Miyauchi S."/>
            <person name="Viragh M."/>
            <person name="Kuo A."/>
            <person name="Thoen E."/>
            <person name="Andreopoulos B."/>
            <person name="Lu D."/>
            <person name="Skrede I."/>
            <person name="Drula E."/>
            <person name="Henrissat B."/>
            <person name="Morin E."/>
            <person name="Kohler A."/>
            <person name="Barry K."/>
            <person name="LaButti K."/>
            <person name="Morin E."/>
            <person name="Salamov A."/>
            <person name="Lipzen A."/>
            <person name="Mereny Z."/>
            <person name="Hegedus B."/>
            <person name="Baldrian P."/>
            <person name="Stursova M."/>
            <person name="Weitz H."/>
            <person name="Taylor A."/>
            <person name="Grigoriev I.V."/>
            <person name="Nagy L.G."/>
            <person name="Martin F."/>
            <person name="Kauserud H."/>
        </authorList>
    </citation>
    <scope>NUCLEOTIDE SEQUENCE</scope>
    <source>
        <strain evidence="1">CBHHK067</strain>
    </source>
</reference>
<evidence type="ECO:0000313" key="2">
    <source>
        <dbReference type="Proteomes" id="UP001221757"/>
    </source>
</evidence>
<evidence type="ECO:0000313" key="1">
    <source>
        <dbReference type="EMBL" id="KAJ7696470.1"/>
    </source>
</evidence>
<sequence length="178" mass="19480">MVAFCSVRYRIVLSGFPFLFRSLSSHFVRIHGDTNDSKFGNDSQPHLLSRTLSGLFPLVVWRIESRPPSKHSQELLYAQGIVVITHLADEGPSTVWDTCGVREMIAKELPIGSLAAAVQEGGKASDICLVICNRTVSLVNANDGSSGPNANAFFQIRPDSSNFACQKKTSSYILDLSY</sequence>
<name>A0AAD7DPQ3_MYCRO</name>
<comment type="caution">
    <text evidence="1">The sequence shown here is derived from an EMBL/GenBank/DDBJ whole genome shotgun (WGS) entry which is preliminary data.</text>
</comment>
<dbReference type="EMBL" id="JARKIE010000034">
    <property type="protein sequence ID" value="KAJ7696470.1"/>
    <property type="molecule type" value="Genomic_DNA"/>
</dbReference>
<accession>A0AAD7DPQ3</accession>
<keyword evidence="2" id="KW-1185">Reference proteome</keyword>
<protein>
    <submittedName>
        <fullName evidence="1">Uncharacterized protein</fullName>
    </submittedName>
</protein>
<gene>
    <name evidence="1" type="ORF">B0H17DRAFT_1053349</name>
</gene>
<proteinExistence type="predicted"/>
<dbReference type="AlphaFoldDB" id="A0AAD7DPQ3"/>
<organism evidence="1 2">
    <name type="scientific">Mycena rosella</name>
    <name type="common">Pink bonnet</name>
    <name type="synonym">Agaricus rosellus</name>
    <dbReference type="NCBI Taxonomy" id="1033263"/>
    <lineage>
        <taxon>Eukaryota</taxon>
        <taxon>Fungi</taxon>
        <taxon>Dikarya</taxon>
        <taxon>Basidiomycota</taxon>
        <taxon>Agaricomycotina</taxon>
        <taxon>Agaricomycetes</taxon>
        <taxon>Agaricomycetidae</taxon>
        <taxon>Agaricales</taxon>
        <taxon>Marasmiineae</taxon>
        <taxon>Mycenaceae</taxon>
        <taxon>Mycena</taxon>
    </lineage>
</organism>
<dbReference type="Proteomes" id="UP001221757">
    <property type="component" value="Unassembled WGS sequence"/>
</dbReference>